<evidence type="ECO:0000256" key="7">
    <source>
        <dbReference type="ARBA" id="ARBA00023136"/>
    </source>
</evidence>
<evidence type="ECO:0000313" key="11">
    <source>
        <dbReference type="EMBL" id="KAL2738170.1"/>
    </source>
</evidence>
<dbReference type="PANTHER" id="PTHR21137">
    <property type="entry name" value="ODORANT RECEPTOR"/>
    <property type="match status" value="1"/>
</dbReference>
<dbReference type="GO" id="GO:0007608">
    <property type="term" value="P:sensory perception of smell"/>
    <property type="evidence" value="ECO:0007669"/>
    <property type="project" value="UniProtKB-KW"/>
</dbReference>
<accession>A0ABD2BZG7</accession>
<evidence type="ECO:0008006" key="13">
    <source>
        <dbReference type="Google" id="ProtNLM"/>
    </source>
</evidence>
<protein>
    <recommendedName>
        <fullName evidence="13">Odorant receptor</fullName>
    </recommendedName>
</protein>
<keyword evidence="2" id="KW-1003">Cell membrane</keyword>
<keyword evidence="12" id="KW-1185">Reference proteome</keyword>
<keyword evidence="9" id="KW-0807">Transducer</keyword>
<dbReference type="PANTHER" id="PTHR21137:SF35">
    <property type="entry name" value="ODORANT RECEPTOR 19A-RELATED"/>
    <property type="match status" value="1"/>
</dbReference>
<sequence length="339" mass="40253">MNILDKINRVGHLKIEHGRLVTMSIRVTVYIFPMIAYLFYQLYMLDVTLHSAIKLMQNMLTILCFLITYGIIYINYETVRMIKKNIFFQTKSIYAHFKFDYVRLSDKDELNIFEQYTKQTILNFYFIAIISPCIFNIFLYLSGTLDMVHLKLPFSVNNVSKSRSLYFSLLIYQTIAIYIFIIIGSVCYTSYLLFIQHACCQLNVLKLKIRQPFLKKKKYNQIVWLNKKEEEFNWIVDIIIRHKRVTKFVDYLNKFSEIDYLICTFAGMLIIMLDFVNVSNPYKISEKCRKIFQLATIMRHTSELIECGTYIVCSLFAIYINFYIGQMLINHSQAAFTEL</sequence>
<keyword evidence="6 10" id="KW-1133">Transmembrane helix</keyword>
<evidence type="ECO:0000313" key="12">
    <source>
        <dbReference type="Proteomes" id="UP001607303"/>
    </source>
</evidence>
<evidence type="ECO:0000256" key="9">
    <source>
        <dbReference type="ARBA" id="ARBA00023224"/>
    </source>
</evidence>
<feature type="transmembrane region" description="Helical" evidence="10">
    <location>
        <begin position="55"/>
        <end position="76"/>
    </location>
</feature>
<evidence type="ECO:0000256" key="8">
    <source>
        <dbReference type="ARBA" id="ARBA00023170"/>
    </source>
</evidence>
<name>A0ABD2BZG7_VESMC</name>
<dbReference type="EMBL" id="JAYRBN010000063">
    <property type="protein sequence ID" value="KAL2738170.1"/>
    <property type="molecule type" value="Genomic_DNA"/>
</dbReference>
<evidence type="ECO:0000256" key="5">
    <source>
        <dbReference type="ARBA" id="ARBA00022725"/>
    </source>
</evidence>
<feature type="transmembrane region" description="Helical" evidence="10">
    <location>
        <begin position="124"/>
        <end position="145"/>
    </location>
</feature>
<evidence type="ECO:0000256" key="10">
    <source>
        <dbReference type="SAM" id="Phobius"/>
    </source>
</evidence>
<evidence type="ECO:0000256" key="1">
    <source>
        <dbReference type="ARBA" id="ARBA00004651"/>
    </source>
</evidence>
<dbReference type="GO" id="GO:0005886">
    <property type="term" value="C:plasma membrane"/>
    <property type="evidence" value="ECO:0007669"/>
    <property type="project" value="UniProtKB-SubCell"/>
</dbReference>
<evidence type="ECO:0000256" key="6">
    <source>
        <dbReference type="ARBA" id="ARBA00022989"/>
    </source>
</evidence>
<dbReference type="Proteomes" id="UP001607303">
    <property type="component" value="Unassembled WGS sequence"/>
</dbReference>
<feature type="transmembrane region" description="Helical" evidence="10">
    <location>
        <begin position="165"/>
        <end position="188"/>
    </location>
</feature>
<evidence type="ECO:0000256" key="4">
    <source>
        <dbReference type="ARBA" id="ARBA00022692"/>
    </source>
</evidence>
<evidence type="ECO:0000256" key="2">
    <source>
        <dbReference type="ARBA" id="ARBA00022475"/>
    </source>
</evidence>
<keyword evidence="8" id="KW-0675">Receptor</keyword>
<comment type="caution">
    <text evidence="11">The sequence shown here is derived from an EMBL/GenBank/DDBJ whole genome shotgun (WGS) entry which is preliminary data.</text>
</comment>
<feature type="transmembrane region" description="Helical" evidence="10">
    <location>
        <begin position="20"/>
        <end position="43"/>
    </location>
</feature>
<feature type="transmembrane region" description="Helical" evidence="10">
    <location>
        <begin position="308"/>
        <end position="329"/>
    </location>
</feature>
<keyword evidence="5" id="KW-0552">Olfaction</keyword>
<reference evidence="11 12" key="1">
    <citation type="journal article" date="2024" name="Ann. Entomol. Soc. Am.">
        <title>Genomic analyses of the southern and eastern yellowjacket wasps (Hymenoptera: Vespidae) reveal evolutionary signatures of social life.</title>
        <authorList>
            <person name="Catto M.A."/>
            <person name="Caine P.B."/>
            <person name="Orr S.E."/>
            <person name="Hunt B.G."/>
            <person name="Goodisman M.A.D."/>
        </authorList>
    </citation>
    <scope>NUCLEOTIDE SEQUENCE [LARGE SCALE GENOMIC DNA]</scope>
    <source>
        <strain evidence="11">232</strain>
        <tissue evidence="11">Head and thorax</tissue>
    </source>
</reference>
<dbReference type="AlphaFoldDB" id="A0ABD2BZG7"/>
<gene>
    <name evidence="11" type="ORF">V1477_011529</name>
</gene>
<dbReference type="InterPro" id="IPR004117">
    <property type="entry name" value="7tm6_olfct_rcpt"/>
</dbReference>
<keyword evidence="4 10" id="KW-0812">Transmembrane</keyword>
<comment type="subcellular location">
    <subcellularLocation>
        <location evidence="1">Cell membrane</location>
        <topology evidence="1">Multi-pass membrane protein</topology>
    </subcellularLocation>
</comment>
<dbReference type="GO" id="GO:0007165">
    <property type="term" value="P:signal transduction"/>
    <property type="evidence" value="ECO:0007669"/>
    <property type="project" value="UniProtKB-KW"/>
</dbReference>
<evidence type="ECO:0000256" key="3">
    <source>
        <dbReference type="ARBA" id="ARBA00022606"/>
    </source>
</evidence>
<proteinExistence type="predicted"/>
<keyword evidence="7 10" id="KW-0472">Membrane</keyword>
<organism evidence="11 12">
    <name type="scientific">Vespula maculifrons</name>
    <name type="common">Eastern yellow jacket</name>
    <name type="synonym">Wasp</name>
    <dbReference type="NCBI Taxonomy" id="7453"/>
    <lineage>
        <taxon>Eukaryota</taxon>
        <taxon>Metazoa</taxon>
        <taxon>Ecdysozoa</taxon>
        <taxon>Arthropoda</taxon>
        <taxon>Hexapoda</taxon>
        <taxon>Insecta</taxon>
        <taxon>Pterygota</taxon>
        <taxon>Neoptera</taxon>
        <taxon>Endopterygota</taxon>
        <taxon>Hymenoptera</taxon>
        <taxon>Apocrita</taxon>
        <taxon>Aculeata</taxon>
        <taxon>Vespoidea</taxon>
        <taxon>Vespidae</taxon>
        <taxon>Vespinae</taxon>
        <taxon>Vespula</taxon>
    </lineage>
</organism>
<keyword evidence="3" id="KW-0716">Sensory transduction</keyword>
<dbReference type="Pfam" id="PF02949">
    <property type="entry name" value="7tm_6"/>
    <property type="match status" value="1"/>
</dbReference>